<name>A0A0L6UR48_9BASI</name>
<proteinExistence type="predicted"/>
<comment type="caution">
    <text evidence="1">The sequence shown here is derived from an EMBL/GenBank/DDBJ whole genome shotgun (WGS) entry which is preliminary data.</text>
</comment>
<dbReference type="EMBL" id="LAVV01009613">
    <property type="protein sequence ID" value="KNZ50300.1"/>
    <property type="molecule type" value="Genomic_DNA"/>
</dbReference>
<dbReference type="AlphaFoldDB" id="A0A0L6UR48"/>
<gene>
    <name evidence="1" type="ORF">VP01_44g8</name>
</gene>
<protein>
    <submittedName>
        <fullName evidence="1">Uncharacterized protein</fullName>
    </submittedName>
</protein>
<organism evidence="1 2">
    <name type="scientific">Puccinia sorghi</name>
    <dbReference type="NCBI Taxonomy" id="27349"/>
    <lineage>
        <taxon>Eukaryota</taxon>
        <taxon>Fungi</taxon>
        <taxon>Dikarya</taxon>
        <taxon>Basidiomycota</taxon>
        <taxon>Pucciniomycotina</taxon>
        <taxon>Pucciniomycetes</taxon>
        <taxon>Pucciniales</taxon>
        <taxon>Pucciniaceae</taxon>
        <taxon>Puccinia</taxon>
    </lineage>
</organism>
<sequence length="143" mass="15796">MSKDERGKRGEIEGESADVLHGYQLGGIGGERHEAATGLKRSITVPIPSGMGSVFLQMMETNVVPVLMAGMLSPRTLLVRFPRHADNMLLLLDPLLHPPQFLQHAFRTAFDHIAVAAKLKITNHISALHKAAFLNYARHRKLT</sequence>
<reference evidence="1 2" key="1">
    <citation type="submission" date="2015-08" db="EMBL/GenBank/DDBJ databases">
        <title>Next Generation Sequencing and Analysis of the Genome of Puccinia sorghi L Schw, the Causal Agent of Maize Common Rust.</title>
        <authorList>
            <person name="Rochi L."/>
            <person name="Burguener G."/>
            <person name="Darino M."/>
            <person name="Turjanski A."/>
            <person name="Kreff E."/>
            <person name="Dieguez M.J."/>
            <person name="Sacco F."/>
        </authorList>
    </citation>
    <scope>NUCLEOTIDE SEQUENCE [LARGE SCALE GENOMIC DNA]</scope>
    <source>
        <strain evidence="1 2">RO10H11247</strain>
    </source>
</reference>
<dbReference type="Proteomes" id="UP000037035">
    <property type="component" value="Unassembled WGS sequence"/>
</dbReference>
<evidence type="ECO:0000313" key="1">
    <source>
        <dbReference type="EMBL" id="KNZ50300.1"/>
    </source>
</evidence>
<accession>A0A0L6UR48</accession>
<dbReference type="VEuPathDB" id="FungiDB:VP01_44g8"/>
<keyword evidence="2" id="KW-1185">Reference proteome</keyword>
<evidence type="ECO:0000313" key="2">
    <source>
        <dbReference type="Proteomes" id="UP000037035"/>
    </source>
</evidence>